<dbReference type="OrthoDB" id="7474776at2"/>
<gene>
    <name evidence="1" type="ORF">SAMN04488036_102133</name>
</gene>
<accession>A0A1I4CBR9</accession>
<dbReference type="Proteomes" id="UP000198851">
    <property type="component" value="Unassembled WGS sequence"/>
</dbReference>
<evidence type="ECO:0000313" key="1">
    <source>
        <dbReference type="EMBL" id="SFK77606.1"/>
    </source>
</evidence>
<proteinExistence type="predicted"/>
<name>A0A1I4CBR9_9RHOB</name>
<sequence>MPGKARRGAGTILTTVCAPYGKSISVAELAQRISNPRSLEQYDACVFAFFSEVSERLQREFIEEMGVDPEAAANVAAGFAKLAGFDLPLATPLPEMPHSPKDEADV</sequence>
<organism evidence="1 2">
    <name type="scientific">Shimia haliotis</name>
    <dbReference type="NCBI Taxonomy" id="1280847"/>
    <lineage>
        <taxon>Bacteria</taxon>
        <taxon>Pseudomonadati</taxon>
        <taxon>Pseudomonadota</taxon>
        <taxon>Alphaproteobacteria</taxon>
        <taxon>Rhodobacterales</taxon>
        <taxon>Roseobacteraceae</taxon>
    </lineage>
</organism>
<protein>
    <submittedName>
        <fullName evidence="1">Uncharacterized protein</fullName>
    </submittedName>
</protein>
<evidence type="ECO:0000313" key="2">
    <source>
        <dbReference type="Proteomes" id="UP000198851"/>
    </source>
</evidence>
<dbReference type="STRING" id="1280847.SAMN04488036_102133"/>
<dbReference type="EMBL" id="FOSZ01000002">
    <property type="protein sequence ID" value="SFK77606.1"/>
    <property type="molecule type" value="Genomic_DNA"/>
</dbReference>
<dbReference type="AlphaFoldDB" id="A0A1I4CBR9"/>
<reference evidence="2" key="1">
    <citation type="submission" date="2016-10" db="EMBL/GenBank/DDBJ databases">
        <authorList>
            <person name="Varghese N."/>
            <person name="Submissions S."/>
        </authorList>
    </citation>
    <scope>NUCLEOTIDE SEQUENCE [LARGE SCALE GENOMIC DNA]</scope>
    <source>
        <strain evidence="2">DSM 28453</strain>
    </source>
</reference>
<keyword evidence="2" id="KW-1185">Reference proteome</keyword>